<evidence type="ECO:0000256" key="2">
    <source>
        <dbReference type="ARBA" id="ARBA00022963"/>
    </source>
</evidence>
<dbReference type="Gene3D" id="2.40.160.50">
    <property type="entry name" value="membrane protein fhac: a member of the omp85/tpsb transporter family"/>
    <property type="match status" value="1"/>
</dbReference>
<comment type="caution">
    <text evidence="6">The sequence shown here is derived from an EMBL/GenBank/DDBJ whole genome shotgun (WGS) entry which is preliminary data.</text>
</comment>
<keyword evidence="2 4" id="KW-0442">Lipid degradation</keyword>
<feature type="domain" description="PNPLA" evidence="5">
    <location>
        <begin position="37"/>
        <end position="227"/>
    </location>
</feature>
<evidence type="ECO:0000313" key="6">
    <source>
        <dbReference type="EMBL" id="RXJ44302.1"/>
    </source>
</evidence>
<feature type="active site" description="Nucleophile" evidence="4">
    <location>
        <position position="70"/>
    </location>
</feature>
<evidence type="ECO:0000256" key="3">
    <source>
        <dbReference type="ARBA" id="ARBA00023098"/>
    </source>
</evidence>
<dbReference type="CDD" id="cd07205">
    <property type="entry name" value="Pat_PNPLA6_PNPLA7_NTE1_like"/>
    <property type="match status" value="1"/>
</dbReference>
<evidence type="ECO:0000259" key="5">
    <source>
        <dbReference type="PROSITE" id="PS51635"/>
    </source>
</evidence>
<dbReference type="Pfam" id="PF19143">
    <property type="entry name" value="Omp85_2"/>
    <property type="match status" value="1"/>
</dbReference>
<sequence>MVKILQSKKIRNLLVLIFFAAWSQVVFAQEKKPKVALVLSGGGAKGIAHIRTLQVLDSLHIVPDLIVGNSMGSIVGGLYAMGYSGDSIANLTKNANWEKLLGGKVSLNNVGAEEKSEYNKYLIELDFKNGNINTGLYILNDQNLREFIAFLAVPSYEIEQFDNLPIPFRAVATDIINGKEVILDQGSLAMAMRASMSIPGVFSPIRYKNTLLVDGGLLNNFPADIAKNLGADIIIGSDVGDDPKTIESLNSISALLFQGSMMNSNTKRPANRELCDILIDHAPYLTYSSSDFFKANEIYEVGKIATHQQIDALVDLGNSLKNFEQRKHELPVARTEFVFDTIVYQDISKSNLALVKARTAIYPHQEYTKQDIEDGLGRAMGTTIFKDIEFARLREDGKFGLSLKGVEKSKHQLKGSLHFDGYRGAGLIANYTGRNIIGQASRSIITLDIAEQPKARVQYQKNFGEDRDWWWRTEVFGQLLEQKLFIEGKNVDKAKFHYFEFDNQINRNLSALKSHAGFGLKYKYSKLKPTIDPNLSNNILNLEQYSFATYELYAQFKFSNLNDVLYPTKGTQIQAVLARSLQNKVETIYVDPNIDDIYEVGTEYTKLSLDFEEIVPFTANLTGMISLNSGFLFGNRTEENDFLFSTFGYGAKYFLGGDIIDPRTDNYTFSGLTESELAVSQFIKLGLGLQIKTFRNFYFIPHMEIASVGFGSFRDYFPNAFSAKGKWKNYEDPSFLASVGAKVSYKSLLGPVNFDVSWVNSTNKLRFFIGIGFPLNRSN</sequence>
<evidence type="ECO:0000256" key="1">
    <source>
        <dbReference type="ARBA" id="ARBA00022801"/>
    </source>
</evidence>
<dbReference type="GO" id="GO:0016042">
    <property type="term" value="P:lipid catabolic process"/>
    <property type="evidence" value="ECO:0007669"/>
    <property type="project" value="UniProtKB-UniRule"/>
</dbReference>
<dbReference type="PANTHER" id="PTHR14226">
    <property type="entry name" value="NEUROPATHY TARGET ESTERASE/SWISS CHEESE D.MELANOGASTER"/>
    <property type="match status" value="1"/>
</dbReference>
<dbReference type="InterPro" id="IPR016035">
    <property type="entry name" value="Acyl_Trfase/lysoPLipase"/>
</dbReference>
<accession>A0A4Q0XE90</accession>
<keyword evidence="1 4" id="KW-0378">Hydrolase</keyword>
<dbReference type="Proteomes" id="UP000289792">
    <property type="component" value="Unassembled WGS sequence"/>
</dbReference>
<dbReference type="Gene3D" id="3.40.1090.10">
    <property type="entry name" value="Cytosolic phospholipase A2 catalytic domain"/>
    <property type="match status" value="2"/>
</dbReference>
<keyword evidence="3 4" id="KW-0443">Lipid metabolism</keyword>
<feature type="short sequence motif" description="GXSXG" evidence="4">
    <location>
        <begin position="68"/>
        <end position="72"/>
    </location>
</feature>
<dbReference type="SUPFAM" id="SSF52151">
    <property type="entry name" value="FabD/lysophospholipase-like"/>
    <property type="match status" value="1"/>
</dbReference>
<keyword evidence="7" id="KW-1185">Reference proteome</keyword>
<dbReference type="PANTHER" id="PTHR14226:SF29">
    <property type="entry name" value="NEUROPATHY TARGET ESTERASE SWS"/>
    <property type="match status" value="1"/>
</dbReference>
<organism evidence="6 7">
    <name type="scientific">Gelidibacter gilvus</name>
    <dbReference type="NCBI Taxonomy" id="59602"/>
    <lineage>
        <taxon>Bacteria</taxon>
        <taxon>Pseudomonadati</taxon>
        <taxon>Bacteroidota</taxon>
        <taxon>Flavobacteriia</taxon>
        <taxon>Flavobacteriales</taxon>
        <taxon>Flavobacteriaceae</taxon>
        <taxon>Gelidibacter</taxon>
    </lineage>
</organism>
<dbReference type="AlphaFoldDB" id="A0A4Q0XE90"/>
<dbReference type="Pfam" id="PF01734">
    <property type="entry name" value="Patatin"/>
    <property type="match status" value="1"/>
</dbReference>
<dbReference type="PROSITE" id="PS51635">
    <property type="entry name" value="PNPLA"/>
    <property type="match status" value="1"/>
</dbReference>
<feature type="short sequence motif" description="DGA/G" evidence="4">
    <location>
        <begin position="214"/>
        <end position="216"/>
    </location>
</feature>
<protein>
    <submittedName>
        <fullName evidence="6">Patatin</fullName>
    </submittedName>
</protein>
<feature type="active site" description="Proton acceptor" evidence="4">
    <location>
        <position position="214"/>
    </location>
</feature>
<name>A0A4Q0XE90_9FLAO</name>
<evidence type="ECO:0000313" key="7">
    <source>
        <dbReference type="Proteomes" id="UP000289792"/>
    </source>
</evidence>
<feature type="short sequence motif" description="GXGXXG" evidence="4">
    <location>
        <begin position="41"/>
        <end position="46"/>
    </location>
</feature>
<proteinExistence type="predicted"/>
<dbReference type="InterPro" id="IPR002641">
    <property type="entry name" value="PNPLA_dom"/>
</dbReference>
<reference evidence="6 7" key="1">
    <citation type="submission" date="2019-01" db="EMBL/GenBank/DDBJ databases">
        <title>Genome sequence of the Antarctic species Gelidibacter gilvus ACAM 158(T).</title>
        <authorList>
            <person name="Bowman J.P."/>
        </authorList>
    </citation>
    <scope>NUCLEOTIDE SEQUENCE [LARGE SCALE GENOMIC DNA]</scope>
    <source>
        <strain evidence="6 7">IC158</strain>
    </source>
</reference>
<evidence type="ECO:0000256" key="4">
    <source>
        <dbReference type="PROSITE-ProRule" id="PRU01161"/>
    </source>
</evidence>
<dbReference type="InterPro" id="IPR050301">
    <property type="entry name" value="NTE"/>
</dbReference>
<dbReference type="EMBL" id="SDDZ01000020">
    <property type="protein sequence ID" value="RXJ44302.1"/>
    <property type="molecule type" value="Genomic_DNA"/>
</dbReference>
<gene>
    <name evidence="6" type="ORF">ESZ48_18645</name>
</gene>
<dbReference type="GO" id="GO:0016787">
    <property type="term" value="F:hydrolase activity"/>
    <property type="evidence" value="ECO:0007669"/>
    <property type="project" value="UniProtKB-UniRule"/>
</dbReference>
<dbReference type="OrthoDB" id="9770965at2"/>
<dbReference type="RefSeq" id="WP_129019018.1">
    <property type="nucleotide sequence ID" value="NZ_SDDZ01000020.1"/>
</dbReference>
<dbReference type="InterPro" id="IPR043864">
    <property type="entry name" value="Omp85-like_dom"/>
</dbReference>